<protein>
    <submittedName>
        <fullName evidence="2">Uncharacterized protein</fullName>
    </submittedName>
</protein>
<reference evidence="2 3" key="1">
    <citation type="submission" date="2016-08" db="EMBL/GenBank/DDBJ databases">
        <title>A Parts List for Fungal Cellulosomes Revealed by Comparative Genomics.</title>
        <authorList>
            <consortium name="DOE Joint Genome Institute"/>
            <person name="Haitjema C.H."/>
            <person name="Gilmore S.P."/>
            <person name="Henske J.K."/>
            <person name="Solomon K.V."/>
            <person name="De Groot R."/>
            <person name="Kuo A."/>
            <person name="Mondo S.J."/>
            <person name="Salamov A.A."/>
            <person name="Labutti K."/>
            <person name="Zhao Z."/>
            <person name="Chiniquy J."/>
            <person name="Barry K."/>
            <person name="Brewer H.M."/>
            <person name="Purvine S.O."/>
            <person name="Wright A.T."/>
            <person name="Boxma B."/>
            <person name="Van Alen T."/>
            <person name="Hackstein J.H."/>
            <person name="Baker S.E."/>
            <person name="Grigoriev I.V."/>
            <person name="O'Malley M.A."/>
        </authorList>
    </citation>
    <scope>NUCLEOTIDE SEQUENCE [LARGE SCALE GENOMIC DNA]</scope>
    <source>
        <strain evidence="2 3">G1</strain>
    </source>
</reference>
<accession>A0A1Y2C4G2</accession>
<evidence type="ECO:0000256" key="1">
    <source>
        <dbReference type="SAM" id="MobiDB-lite"/>
    </source>
</evidence>
<feature type="compositionally biased region" description="Basic residues" evidence="1">
    <location>
        <begin position="82"/>
        <end position="102"/>
    </location>
</feature>
<dbReference type="Proteomes" id="UP000193920">
    <property type="component" value="Unassembled WGS sequence"/>
</dbReference>
<dbReference type="AlphaFoldDB" id="A0A1Y2C4G2"/>
<organism evidence="2 3">
    <name type="scientific">Neocallimastix californiae</name>
    <dbReference type="NCBI Taxonomy" id="1754190"/>
    <lineage>
        <taxon>Eukaryota</taxon>
        <taxon>Fungi</taxon>
        <taxon>Fungi incertae sedis</taxon>
        <taxon>Chytridiomycota</taxon>
        <taxon>Chytridiomycota incertae sedis</taxon>
        <taxon>Neocallimastigomycetes</taxon>
        <taxon>Neocallimastigales</taxon>
        <taxon>Neocallimastigaceae</taxon>
        <taxon>Neocallimastix</taxon>
    </lineage>
</organism>
<keyword evidence="3" id="KW-1185">Reference proteome</keyword>
<gene>
    <name evidence="2" type="ORF">LY90DRAFT_510106</name>
</gene>
<feature type="compositionally biased region" description="Polar residues" evidence="1">
    <location>
        <begin position="36"/>
        <end position="50"/>
    </location>
</feature>
<dbReference type="EMBL" id="MCOG01000122">
    <property type="protein sequence ID" value="ORY41774.1"/>
    <property type="molecule type" value="Genomic_DNA"/>
</dbReference>
<sequence>MSRHRKNDKISIDNTSKMTKKNTSQLSIQKFLITSPRKSSLSKQDNTPTASTSNTSNKTLLSKKMNKHEKSKFRNAVLSPKLKLKSGKKKRLSKEEKKKKKYSNSQQLSLLSFFSPAYHLFKKISSKYLFNNKYH</sequence>
<evidence type="ECO:0000313" key="2">
    <source>
        <dbReference type="EMBL" id="ORY41774.1"/>
    </source>
</evidence>
<comment type="caution">
    <text evidence="2">The sequence shown here is derived from an EMBL/GenBank/DDBJ whole genome shotgun (WGS) entry which is preliminary data.</text>
</comment>
<feature type="compositionally biased region" description="Low complexity" evidence="1">
    <location>
        <begin position="51"/>
        <end position="63"/>
    </location>
</feature>
<feature type="region of interest" description="Disordered" evidence="1">
    <location>
        <begin position="1"/>
        <end position="104"/>
    </location>
</feature>
<evidence type="ECO:0000313" key="3">
    <source>
        <dbReference type="Proteomes" id="UP000193920"/>
    </source>
</evidence>
<name>A0A1Y2C4G2_9FUNG</name>
<proteinExistence type="predicted"/>
<feature type="compositionally biased region" description="Polar residues" evidence="1">
    <location>
        <begin position="12"/>
        <end position="28"/>
    </location>
</feature>
<feature type="compositionally biased region" description="Basic residues" evidence="1">
    <location>
        <begin position="64"/>
        <end position="73"/>
    </location>
</feature>